<dbReference type="InterPro" id="IPR058240">
    <property type="entry name" value="rSAM_sf"/>
</dbReference>
<feature type="domain" description="DUF4080" evidence="1">
    <location>
        <begin position="85"/>
        <end position="252"/>
    </location>
</feature>
<sequence length="285" mass="32804">QSTNHETLKAVNRVMDLEKTSANIQRLTAMANIHLHIDLILGLPHDTRQTFGRSLNDVFALGPHYIQMGLLKVLPGTAIHSRGREFGLMAAALPPYEILATKWLEDKELGRLFWLGECLEAFHNSRFFSTFFNYLRQSGEDIFLFFSELSDFCQKRGFFQLAKTQALLTETLVEFTARRPQAVLIREVLLYDWLHAGGHTPPSCLPVDMKGARDYLWHHLPDEVEGLFNQRQRHAFFKKTIFQRFSIETLKLADHKIYSSQLEAHAAFLPVTTGLLKHQETRVIL</sequence>
<protein>
    <recommendedName>
        <fullName evidence="1">DUF4080 domain-containing protein</fullName>
    </recommendedName>
</protein>
<reference evidence="2" key="1">
    <citation type="submission" date="2018-06" db="EMBL/GenBank/DDBJ databases">
        <authorList>
            <person name="Zhirakovskaya E."/>
        </authorList>
    </citation>
    <scope>NUCLEOTIDE SEQUENCE</scope>
</reference>
<evidence type="ECO:0000313" key="2">
    <source>
        <dbReference type="EMBL" id="VAW40622.1"/>
    </source>
</evidence>
<dbReference type="SUPFAM" id="SSF102114">
    <property type="entry name" value="Radical SAM enzymes"/>
    <property type="match status" value="1"/>
</dbReference>
<evidence type="ECO:0000259" key="1">
    <source>
        <dbReference type="Pfam" id="PF13311"/>
    </source>
</evidence>
<dbReference type="AlphaFoldDB" id="A0A3B0VNG1"/>
<name>A0A3B0VNG1_9ZZZZ</name>
<gene>
    <name evidence="2" type="ORF">MNBD_DELTA03-935</name>
</gene>
<proteinExistence type="predicted"/>
<dbReference type="Gene3D" id="3.30.750.200">
    <property type="match status" value="1"/>
</dbReference>
<accession>A0A3B0VNG1</accession>
<organism evidence="2">
    <name type="scientific">hydrothermal vent metagenome</name>
    <dbReference type="NCBI Taxonomy" id="652676"/>
    <lineage>
        <taxon>unclassified sequences</taxon>
        <taxon>metagenomes</taxon>
        <taxon>ecological metagenomes</taxon>
    </lineage>
</organism>
<dbReference type="Pfam" id="PF13311">
    <property type="entry name" value="DUF4080"/>
    <property type="match status" value="1"/>
</dbReference>
<dbReference type="InterPro" id="IPR025288">
    <property type="entry name" value="DUF4080"/>
</dbReference>
<feature type="non-terminal residue" evidence="2">
    <location>
        <position position="1"/>
    </location>
</feature>
<dbReference type="EMBL" id="UOEX01000344">
    <property type="protein sequence ID" value="VAW40622.1"/>
    <property type="molecule type" value="Genomic_DNA"/>
</dbReference>